<dbReference type="PANTHER" id="PTHR43791">
    <property type="entry name" value="PERMEASE-RELATED"/>
    <property type="match status" value="1"/>
</dbReference>
<dbReference type="Gene3D" id="1.20.1250.20">
    <property type="entry name" value="MFS general substrate transporter like domains"/>
    <property type="match status" value="2"/>
</dbReference>
<keyword evidence="9" id="KW-1185">Reference proteome</keyword>
<dbReference type="GeneID" id="28936211"/>
<comment type="caution">
    <text evidence="8">The sequence shown here is derived from an EMBL/GenBank/DDBJ whole genome shotgun (WGS) entry which is preliminary data.</text>
</comment>
<evidence type="ECO:0000256" key="3">
    <source>
        <dbReference type="ARBA" id="ARBA00022692"/>
    </source>
</evidence>
<dbReference type="GO" id="GO:1905135">
    <property type="term" value="P:biotin import across plasma membrane"/>
    <property type="evidence" value="ECO:0007669"/>
    <property type="project" value="TreeGrafter"/>
</dbReference>
<accession>A0A0W4ZKA2</accession>
<proteinExistence type="inferred from homology"/>
<feature type="transmembrane region" description="Helical" evidence="7">
    <location>
        <begin position="170"/>
        <end position="193"/>
    </location>
</feature>
<dbReference type="Pfam" id="PF07690">
    <property type="entry name" value="MFS_1"/>
    <property type="match status" value="1"/>
</dbReference>
<feature type="transmembrane region" description="Helical" evidence="7">
    <location>
        <begin position="425"/>
        <end position="447"/>
    </location>
</feature>
<feature type="transmembrane region" description="Helical" evidence="7">
    <location>
        <begin position="367"/>
        <end position="387"/>
    </location>
</feature>
<dbReference type="SUPFAM" id="SSF103473">
    <property type="entry name" value="MFS general substrate transporter"/>
    <property type="match status" value="1"/>
</dbReference>
<evidence type="ECO:0000256" key="5">
    <source>
        <dbReference type="ARBA" id="ARBA00023136"/>
    </source>
</evidence>
<keyword evidence="3 7" id="KW-0812">Transmembrane</keyword>
<dbReference type="EMBL" id="LFVZ01000006">
    <property type="protein sequence ID" value="KTW28795.1"/>
    <property type="molecule type" value="Genomic_DNA"/>
</dbReference>
<dbReference type="RefSeq" id="XP_018226162.1">
    <property type="nucleotide sequence ID" value="XM_018370008.1"/>
</dbReference>
<dbReference type="Proteomes" id="UP000054454">
    <property type="component" value="Unassembled WGS sequence"/>
</dbReference>
<dbReference type="GO" id="GO:0005886">
    <property type="term" value="C:plasma membrane"/>
    <property type="evidence" value="ECO:0007669"/>
    <property type="project" value="TreeGrafter"/>
</dbReference>
<comment type="subcellular location">
    <subcellularLocation>
        <location evidence="1">Membrane</location>
        <topology evidence="1">Multi-pass membrane protein</topology>
    </subcellularLocation>
</comment>
<dbReference type="VEuPathDB" id="FungiDB:T552_01425"/>
<evidence type="ECO:0000313" key="8">
    <source>
        <dbReference type="EMBL" id="KTW28795.1"/>
    </source>
</evidence>
<feature type="transmembrane region" description="Helical" evidence="7">
    <location>
        <begin position="394"/>
        <end position="413"/>
    </location>
</feature>
<gene>
    <name evidence="8" type="ORF">T552_01425</name>
</gene>
<feature type="transmembrane region" description="Helical" evidence="7">
    <location>
        <begin position="116"/>
        <end position="133"/>
    </location>
</feature>
<keyword evidence="5 7" id="KW-0472">Membrane</keyword>
<feature type="transmembrane region" description="Helical" evidence="7">
    <location>
        <begin position="328"/>
        <end position="347"/>
    </location>
</feature>
<dbReference type="GO" id="GO:0015225">
    <property type="term" value="F:biotin transmembrane transporter activity"/>
    <property type="evidence" value="ECO:0007669"/>
    <property type="project" value="TreeGrafter"/>
</dbReference>
<comment type="similarity">
    <text evidence="6">Belongs to the major facilitator superfamily. Allantoate permease family.</text>
</comment>
<sequence length="514" mass="58325">MTYKEDPEAYKSIVTDDSINIEEKVNPAEFNKEGNQTHTYESSVEIKKEMGNLAEDIDERTIKRIYRKLDFRLIPCLWLLYFCAFSAKSIISVSLTMNFSQGDSLQQLVKLSSREVSIGLSLFYLGYVVFEVPSNMIMVYITPRFLLSQTVMYIGITCILHISISNSTEFYIFRFMLGFIEAGLWPGLAYYLTLYYPSYMIQKRILWYFTAAQISSMLVGFLSMGFQKINGVANLQGYKWLFLTYGVFSIIAGTITMLTLPQLLTETPITKEELQSSSPIVRIFKRIKKTTEKHFFEPYEKQYLLSKLSKKEPWSFYKFMLVFINPKIWLLIIMYFGSIGVGIAIQIYGSTIIQSIDSNISDLTISLLYGCIWIANLAGAILIISISNHYKSRVIPYIFCCTTVIIGMLVLTFSENTWTQYAGLLISAFGIAPSVPICMAWCAHIFASQPNINVATSSALLSSLGNLGSVFSTYALYKGMNGEDAFKKSNLVICVMMCVSISACLIEKLLLKYY</sequence>
<evidence type="ECO:0000313" key="9">
    <source>
        <dbReference type="Proteomes" id="UP000054454"/>
    </source>
</evidence>
<protein>
    <recommendedName>
        <fullName evidence="10">Major facilitator superfamily (MFS) profile domain-containing protein</fullName>
    </recommendedName>
</protein>
<evidence type="ECO:0000256" key="1">
    <source>
        <dbReference type="ARBA" id="ARBA00004141"/>
    </source>
</evidence>
<dbReference type="OrthoDB" id="5298304at2759"/>
<reference evidence="9" key="1">
    <citation type="journal article" date="2016" name="Nat. Commun.">
        <title>Genome analysis of three Pneumocystis species reveals adaptation mechanisms to life exclusively in mammalian hosts.</title>
        <authorList>
            <person name="Ma L."/>
            <person name="Chen Z."/>
            <person name="Huang D.W."/>
            <person name="Kutty G."/>
            <person name="Ishihara M."/>
            <person name="Wang H."/>
            <person name="Abouelleil A."/>
            <person name="Bishop L."/>
            <person name="Davey E."/>
            <person name="Deng R."/>
            <person name="Deng X."/>
            <person name="Fan L."/>
            <person name="Fantoni G."/>
            <person name="Fitzgerald M."/>
            <person name="Gogineni E."/>
            <person name="Goldberg J.M."/>
            <person name="Handley G."/>
            <person name="Hu X."/>
            <person name="Huber C."/>
            <person name="Jiao X."/>
            <person name="Jones K."/>
            <person name="Levin J.Z."/>
            <person name="Liu Y."/>
            <person name="Macdonald P."/>
            <person name="Melnikov A."/>
            <person name="Raley C."/>
            <person name="Sassi M."/>
            <person name="Sherman B.T."/>
            <person name="Song X."/>
            <person name="Sykes S."/>
            <person name="Tran B."/>
            <person name="Walsh L."/>
            <person name="Xia Y."/>
            <person name="Yang J."/>
            <person name="Young S."/>
            <person name="Zeng Q."/>
            <person name="Zheng X."/>
            <person name="Stephens R."/>
            <person name="Nusbaum C."/>
            <person name="Birren B.W."/>
            <person name="Azadi P."/>
            <person name="Lempicki R.A."/>
            <person name="Cuomo C.A."/>
            <person name="Kovacs J.A."/>
        </authorList>
    </citation>
    <scope>NUCLEOTIDE SEQUENCE [LARGE SCALE GENOMIC DNA]</scope>
    <source>
        <strain evidence="9">B80</strain>
    </source>
</reference>
<evidence type="ECO:0000256" key="4">
    <source>
        <dbReference type="ARBA" id="ARBA00022989"/>
    </source>
</evidence>
<name>A0A0W4ZKA2_PNEC8</name>
<feature type="transmembrane region" description="Helical" evidence="7">
    <location>
        <begin position="489"/>
        <end position="511"/>
    </location>
</feature>
<feature type="transmembrane region" description="Helical" evidence="7">
    <location>
        <begin position="238"/>
        <end position="260"/>
    </location>
</feature>
<dbReference type="AlphaFoldDB" id="A0A0W4ZKA2"/>
<dbReference type="GO" id="GO:0015295">
    <property type="term" value="F:solute:proton symporter activity"/>
    <property type="evidence" value="ECO:0007669"/>
    <property type="project" value="TreeGrafter"/>
</dbReference>
<feature type="transmembrane region" description="Helical" evidence="7">
    <location>
        <begin position="145"/>
        <end position="164"/>
    </location>
</feature>
<dbReference type="GO" id="GO:1901604">
    <property type="term" value="F:dethiobiotin transmembrane transporter activity"/>
    <property type="evidence" value="ECO:0007669"/>
    <property type="project" value="TreeGrafter"/>
</dbReference>
<evidence type="ECO:0000256" key="2">
    <source>
        <dbReference type="ARBA" id="ARBA00022448"/>
    </source>
</evidence>
<keyword evidence="2" id="KW-0813">Transport</keyword>
<evidence type="ECO:0008006" key="10">
    <source>
        <dbReference type="Google" id="ProtNLM"/>
    </source>
</evidence>
<feature type="transmembrane region" description="Helical" evidence="7">
    <location>
        <begin position="73"/>
        <end position="96"/>
    </location>
</feature>
<organism evidence="8 9">
    <name type="scientific">Pneumocystis carinii (strain B80)</name>
    <name type="common">Rat pneumocystis pneumonia agent</name>
    <name type="synonym">Pneumocystis carinii f. sp. carinii</name>
    <dbReference type="NCBI Taxonomy" id="1408658"/>
    <lineage>
        <taxon>Eukaryota</taxon>
        <taxon>Fungi</taxon>
        <taxon>Dikarya</taxon>
        <taxon>Ascomycota</taxon>
        <taxon>Taphrinomycotina</taxon>
        <taxon>Pneumocystomycetes</taxon>
        <taxon>Pneumocystaceae</taxon>
        <taxon>Pneumocystis</taxon>
    </lineage>
</organism>
<feature type="transmembrane region" description="Helical" evidence="7">
    <location>
        <begin position="459"/>
        <end position="477"/>
    </location>
</feature>
<dbReference type="InterPro" id="IPR011701">
    <property type="entry name" value="MFS"/>
</dbReference>
<feature type="transmembrane region" description="Helical" evidence="7">
    <location>
        <begin position="205"/>
        <end position="226"/>
    </location>
</feature>
<dbReference type="InterPro" id="IPR036259">
    <property type="entry name" value="MFS_trans_sf"/>
</dbReference>
<dbReference type="PANTHER" id="PTHR43791:SF33">
    <property type="entry name" value="VITAMIN H TRANSPORTER 1"/>
    <property type="match status" value="1"/>
</dbReference>
<keyword evidence="4 7" id="KW-1133">Transmembrane helix</keyword>
<evidence type="ECO:0000256" key="7">
    <source>
        <dbReference type="SAM" id="Phobius"/>
    </source>
</evidence>
<evidence type="ECO:0000256" key="6">
    <source>
        <dbReference type="ARBA" id="ARBA00037968"/>
    </source>
</evidence>